<organism evidence="1 2">
    <name type="scientific">Acidithiobacillus sulfuriphilus</name>
    <dbReference type="NCBI Taxonomy" id="1867749"/>
    <lineage>
        <taxon>Bacteria</taxon>
        <taxon>Pseudomonadati</taxon>
        <taxon>Pseudomonadota</taxon>
        <taxon>Acidithiobacillia</taxon>
        <taxon>Acidithiobacillales</taxon>
        <taxon>Acidithiobacillaceae</taxon>
        <taxon>Acidithiobacillus</taxon>
    </lineage>
</organism>
<proteinExistence type="predicted"/>
<sequence length="232" mass="25290">MRTDLVLGGMTPLSTIDFPGRLAAVFYTQGCPLRCGYCHNPELWESRGPAAIPWDEALAWLHRRRGLLDGVVFSGGEPTAQEALGAALAQVRDLGFATALHTAGVYPKRLTEILPLLDWVGLDIKAPFDRYADLTGVPGSGAKARQSLAAVLTCGVEYELRTTVHHRLLAPEDLMAMAQHLRSYGVRRWVLQEFRTQGCADAELANSPSRLDPALVAHLRELVPDITVRAAA</sequence>
<reference evidence="1 2" key="1">
    <citation type="journal article" date="2019" name="Int. J. Syst. Evol. Microbiol.">
        <title>Acidithiobacillus sulfuriphilus sp. nov.: an extremely acidophilic sulfur-oxidizing chemolithotroph isolated from a neutral pH environment.</title>
        <authorList>
            <person name="Falagan C."/>
            <person name="Moya-Beltran A."/>
            <person name="Castro M."/>
            <person name="Quatrini R."/>
            <person name="Johnson D.B."/>
        </authorList>
    </citation>
    <scope>NUCLEOTIDE SEQUENCE [LARGE SCALE GENOMIC DNA]</scope>
    <source>
        <strain evidence="1 2">CJ-2</strain>
    </source>
</reference>
<keyword evidence="2" id="KW-1185">Reference proteome</keyword>
<dbReference type="EMBL" id="CP127527">
    <property type="protein sequence ID" value="XRI76793.1"/>
    <property type="molecule type" value="Genomic_DNA"/>
</dbReference>
<gene>
    <name evidence="1" type="ORF">EC580_012645</name>
</gene>
<protein>
    <submittedName>
        <fullName evidence="1">Anaerobic ribonucleoside-triphosphate reductase activating protein</fullName>
    </submittedName>
</protein>
<name>A0ACD5HNB0_9PROT</name>
<accession>A0ACD5HNB0</accession>
<evidence type="ECO:0000313" key="1">
    <source>
        <dbReference type="EMBL" id="XRI76793.1"/>
    </source>
</evidence>
<dbReference type="Proteomes" id="UP000271650">
    <property type="component" value="Chromosome"/>
</dbReference>
<evidence type="ECO:0000313" key="2">
    <source>
        <dbReference type="Proteomes" id="UP000271650"/>
    </source>
</evidence>